<feature type="signal peptide" evidence="1">
    <location>
        <begin position="1"/>
        <end position="25"/>
    </location>
</feature>
<comment type="caution">
    <text evidence="2">The sequence shown here is derived from an EMBL/GenBank/DDBJ whole genome shotgun (WGS) entry which is preliminary data.</text>
</comment>
<name>A0A948TFH6_9GAMM</name>
<accession>A0A948TFH6</accession>
<reference evidence="2" key="1">
    <citation type="journal article" date="2021" name="PeerJ">
        <title>Extensive microbial diversity within the chicken gut microbiome revealed by metagenomics and culture.</title>
        <authorList>
            <person name="Gilroy R."/>
            <person name="Ravi A."/>
            <person name="Getino M."/>
            <person name="Pursley I."/>
            <person name="Horton D.L."/>
            <person name="Alikhan N.F."/>
            <person name="Baker D."/>
            <person name="Gharbi K."/>
            <person name="Hall N."/>
            <person name="Watson M."/>
            <person name="Adriaenssens E.M."/>
            <person name="Foster-Nyarko E."/>
            <person name="Jarju S."/>
            <person name="Secka A."/>
            <person name="Antonio M."/>
            <person name="Oren A."/>
            <person name="Chaudhuri R.R."/>
            <person name="La Ragione R."/>
            <person name="Hildebrand F."/>
            <person name="Pallen M.J."/>
        </authorList>
    </citation>
    <scope>NUCLEOTIDE SEQUENCE</scope>
    <source>
        <strain evidence="2">378</strain>
    </source>
</reference>
<feature type="chain" id="PRO_5037797109" description="Lipoprotein" evidence="1">
    <location>
        <begin position="26"/>
        <end position="193"/>
    </location>
</feature>
<proteinExistence type="predicted"/>
<dbReference type="EMBL" id="JAHLFE010000067">
    <property type="protein sequence ID" value="MBU3843939.1"/>
    <property type="molecule type" value="Genomic_DNA"/>
</dbReference>
<evidence type="ECO:0000256" key="1">
    <source>
        <dbReference type="SAM" id="SignalP"/>
    </source>
</evidence>
<sequence>MITSKVLLPLLGVSAALLMTACATAPEPLPEKISGPSEFIDDSVKELYRNVDKVYTTEYFALGIPTGWKVISFNNEPLASAISVEKADHSSLVTVRVTKAQGQTIEQSCDLALQGFQANGIVTGEDALNLSFGTCTITGKDDGDKPVTLWLRQYDDDHSAYSITFTGDVSTAAELLSYLVGNEKLMQLMVQPL</sequence>
<dbReference type="AlphaFoldDB" id="A0A948TFH6"/>
<evidence type="ECO:0000313" key="2">
    <source>
        <dbReference type="EMBL" id="MBU3843939.1"/>
    </source>
</evidence>
<evidence type="ECO:0000313" key="3">
    <source>
        <dbReference type="Proteomes" id="UP000733611"/>
    </source>
</evidence>
<protein>
    <recommendedName>
        <fullName evidence="4">Lipoprotein</fullName>
    </recommendedName>
</protein>
<keyword evidence="1" id="KW-0732">Signal</keyword>
<dbReference type="PROSITE" id="PS51257">
    <property type="entry name" value="PROKAR_LIPOPROTEIN"/>
    <property type="match status" value="1"/>
</dbReference>
<reference evidence="2" key="2">
    <citation type="submission" date="2021-04" db="EMBL/GenBank/DDBJ databases">
        <authorList>
            <person name="Gilroy R."/>
        </authorList>
    </citation>
    <scope>NUCLEOTIDE SEQUENCE</scope>
    <source>
        <strain evidence="2">378</strain>
    </source>
</reference>
<organism evidence="2 3">
    <name type="scientific">Candidatus Anaerobiospirillum pullicola</name>
    <dbReference type="NCBI Taxonomy" id="2838451"/>
    <lineage>
        <taxon>Bacteria</taxon>
        <taxon>Pseudomonadati</taxon>
        <taxon>Pseudomonadota</taxon>
        <taxon>Gammaproteobacteria</taxon>
        <taxon>Aeromonadales</taxon>
        <taxon>Succinivibrionaceae</taxon>
        <taxon>Anaerobiospirillum</taxon>
    </lineage>
</organism>
<evidence type="ECO:0008006" key="4">
    <source>
        <dbReference type="Google" id="ProtNLM"/>
    </source>
</evidence>
<dbReference type="Proteomes" id="UP000733611">
    <property type="component" value="Unassembled WGS sequence"/>
</dbReference>
<gene>
    <name evidence="2" type="ORF">H9847_03585</name>
</gene>